<comment type="caution">
    <text evidence="3">The sequence shown here is derived from an EMBL/GenBank/DDBJ whole genome shotgun (WGS) entry which is preliminary data.</text>
</comment>
<keyword evidence="2" id="KW-0472">Membrane</keyword>
<accession>A0A2G7TC35</accession>
<sequence>MTASISLRSLLGRPQDPDLADQAVPGHGVPSQDPDQAAQIRMGKAEALRESKSTMVAGFMIFGAALGSAAGAAVGGPVGIFVGGAVGGLVGAGCGEAAGATWIKHKD</sequence>
<proteinExistence type="predicted"/>
<feature type="region of interest" description="Disordered" evidence="1">
    <location>
        <begin position="1"/>
        <end position="40"/>
    </location>
</feature>
<evidence type="ECO:0000256" key="2">
    <source>
        <dbReference type="SAM" id="Phobius"/>
    </source>
</evidence>
<dbReference type="AlphaFoldDB" id="A0A2G7TC35"/>
<dbReference type="EMBL" id="PEKC01000015">
    <property type="protein sequence ID" value="PII36597.1"/>
    <property type="molecule type" value="Genomic_DNA"/>
</dbReference>
<gene>
    <name evidence="3" type="ORF">CTI11_06435</name>
</gene>
<evidence type="ECO:0000256" key="1">
    <source>
        <dbReference type="SAM" id="MobiDB-lite"/>
    </source>
</evidence>
<evidence type="ECO:0000313" key="3">
    <source>
        <dbReference type="EMBL" id="PII36597.1"/>
    </source>
</evidence>
<organism evidence="3">
    <name type="scientific">Chryseobacterium sp. B5</name>
    <dbReference type="NCBI Taxonomy" id="2050562"/>
    <lineage>
        <taxon>Bacteria</taxon>
        <taxon>Pseudomonadati</taxon>
        <taxon>Bacteroidota</taxon>
        <taxon>Flavobacteriia</taxon>
        <taxon>Flavobacteriales</taxon>
        <taxon>Weeksellaceae</taxon>
        <taxon>Chryseobacterium group</taxon>
        <taxon>Chryseobacterium</taxon>
    </lineage>
</organism>
<keyword evidence="2" id="KW-0812">Transmembrane</keyword>
<reference evidence="3" key="1">
    <citation type="submission" date="2017-10" db="EMBL/GenBank/DDBJ databases">
        <title>Chryseobacterium sp. B5 is a hydrocarbonoclastic and plant growth promoting bacterium.</title>
        <authorList>
            <person name="Thijs S."/>
            <person name="Gkorezis P."/>
            <person name="Van Hamme J."/>
        </authorList>
    </citation>
    <scope>NUCLEOTIDE SEQUENCE</scope>
    <source>
        <strain evidence="3">B5</strain>
    </source>
</reference>
<keyword evidence="2" id="KW-1133">Transmembrane helix</keyword>
<feature type="transmembrane region" description="Helical" evidence="2">
    <location>
        <begin position="80"/>
        <end position="103"/>
    </location>
</feature>
<name>A0A2G7TC35_9FLAO</name>
<protein>
    <submittedName>
        <fullName evidence="3">Bacteriocin</fullName>
    </submittedName>
</protein>
<feature type="transmembrane region" description="Helical" evidence="2">
    <location>
        <begin position="54"/>
        <end position="74"/>
    </location>
</feature>